<protein>
    <submittedName>
        <fullName evidence="2">Uncharacterized protein</fullName>
    </submittedName>
</protein>
<evidence type="ECO:0000256" key="1">
    <source>
        <dbReference type="SAM" id="MobiDB-lite"/>
    </source>
</evidence>
<gene>
    <name evidence="2" type="ORF">NDU88_003724</name>
</gene>
<dbReference type="EMBL" id="JANPWB010000005">
    <property type="protein sequence ID" value="KAJ1186944.1"/>
    <property type="molecule type" value="Genomic_DNA"/>
</dbReference>
<name>A0AAV7UEV3_PLEWA</name>
<evidence type="ECO:0000313" key="3">
    <source>
        <dbReference type="Proteomes" id="UP001066276"/>
    </source>
</evidence>
<evidence type="ECO:0000313" key="2">
    <source>
        <dbReference type="EMBL" id="KAJ1186944.1"/>
    </source>
</evidence>
<comment type="caution">
    <text evidence="2">The sequence shown here is derived from an EMBL/GenBank/DDBJ whole genome shotgun (WGS) entry which is preliminary data.</text>
</comment>
<proteinExistence type="predicted"/>
<reference evidence="2" key="1">
    <citation type="journal article" date="2022" name="bioRxiv">
        <title>Sequencing and chromosome-scale assembly of the giantPleurodeles waltlgenome.</title>
        <authorList>
            <person name="Brown T."/>
            <person name="Elewa A."/>
            <person name="Iarovenko S."/>
            <person name="Subramanian E."/>
            <person name="Araus A.J."/>
            <person name="Petzold A."/>
            <person name="Susuki M."/>
            <person name="Suzuki K.-i.T."/>
            <person name="Hayashi T."/>
            <person name="Toyoda A."/>
            <person name="Oliveira C."/>
            <person name="Osipova E."/>
            <person name="Leigh N.D."/>
            <person name="Simon A."/>
            <person name="Yun M.H."/>
        </authorList>
    </citation>
    <scope>NUCLEOTIDE SEQUENCE</scope>
    <source>
        <strain evidence="2">20211129_DDA</strain>
        <tissue evidence="2">Liver</tissue>
    </source>
</reference>
<keyword evidence="3" id="KW-1185">Reference proteome</keyword>
<feature type="compositionally biased region" description="Basic and acidic residues" evidence="1">
    <location>
        <begin position="71"/>
        <end position="84"/>
    </location>
</feature>
<feature type="region of interest" description="Disordered" evidence="1">
    <location>
        <begin position="34"/>
        <end position="156"/>
    </location>
</feature>
<dbReference type="Proteomes" id="UP001066276">
    <property type="component" value="Chromosome 3_1"/>
</dbReference>
<sequence>MGRGHFTVRHIPGSQQAPADYLSRFPDSTTVLEQDRSWEEVCDRVSPINPASSAAGDVSESSDTSLPRSRVAGETRPERGRRPDVAGVTQEGFRPGTLKSPSAPRKEREKPEERRTERKAEHTEKKPKDEKEKKEKQRKPPVREEKQHLNAKKPLI</sequence>
<organism evidence="2 3">
    <name type="scientific">Pleurodeles waltl</name>
    <name type="common">Iberian ribbed newt</name>
    <dbReference type="NCBI Taxonomy" id="8319"/>
    <lineage>
        <taxon>Eukaryota</taxon>
        <taxon>Metazoa</taxon>
        <taxon>Chordata</taxon>
        <taxon>Craniata</taxon>
        <taxon>Vertebrata</taxon>
        <taxon>Euteleostomi</taxon>
        <taxon>Amphibia</taxon>
        <taxon>Batrachia</taxon>
        <taxon>Caudata</taxon>
        <taxon>Salamandroidea</taxon>
        <taxon>Salamandridae</taxon>
        <taxon>Pleurodelinae</taxon>
        <taxon>Pleurodeles</taxon>
    </lineage>
</organism>
<dbReference type="AlphaFoldDB" id="A0AAV7UEV3"/>
<feature type="compositionally biased region" description="Basic and acidic residues" evidence="1">
    <location>
        <begin position="34"/>
        <end position="43"/>
    </location>
</feature>
<feature type="region of interest" description="Disordered" evidence="1">
    <location>
        <begin position="1"/>
        <end position="22"/>
    </location>
</feature>
<feature type="compositionally biased region" description="Basic and acidic residues" evidence="1">
    <location>
        <begin position="104"/>
        <end position="135"/>
    </location>
</feature>
<accession>A0AAV7UEV3</accession>